<keyword evidence="7" id="KW-1185">Reference proteome</keyword>
<keyword evidence="2" id="KW-0812">Transmembrane</keyword>
<protein>
    <recommendedName>
        <fullName evidence="8">Nucleolar pre-ribosomal-associated protein 1 C-terminal domain-containing protein</fullName>
    </recommendedName>
</protein>
<dbReference type="PANTHER" id="PTHR13500:SF0">
    <property type="entry name" value="NUCLEOLAR PRE-RIBOSOMAL-ASSOCIATED PROTEIN 1"/>
    <property type="match status" value="1"/>
</dbReference>
<dbReference type="EMBL" id="JACAZE010000033">
    <property type="protein sequence ID" value="KAF7288582.1"/>
    <property type="molecule type" value="Genomic_DNA"/>
</dbReference>
<dbReference type="GO" id="GO:0000466">
    <property type="term" value="P:maturation of 5.8S rRNA from tricistronic rRNA transcript (SSU-rRNA, 5.8S rRNA, LSU-rRNA)"/>
    <property type="evidence" value="ECO:0007669"/>
    <property type="project" value="TreeGrafter"/>
</dbReference>
<dbReference type="GO" id="GO:0000463">
    <property type="term" value="P:maturation of LSU-rRNA from tricistronic rRNA transcript (SSU-rRNA, 5.8S rRNA, LSU-rRNA)"/>
    <property type="evidence" value="ECO:0007669"/>
    <property type="project" value="TreeGrafter"/>
</dbReference>
<organism evidence="6 7">
    <name type="scientific">Mycena chlorophos</name>
    <name type="common">Agaric fungus</name>
    <name type="synonym">Agaricus chlorophos</name>
    <dbReference type="NCBI Taxonomy" id="658473"/>
    <lineage>
        <taxon>Eukaryota</taxon>
        <taxon>Fungi</taxon>
        <taxon>Dikarya</taxon>
        <taxon>Basidiomycota</taxon>
        <taxon>Agaricomycotina</taxon>
        <taxon>Agaricomycetes</taxon>
        <taxon>Agaricomycetidae</taxon>
        <taxon>Agaricales</taxon>
        <taxon>Marasmiineae</taxon>
        <taxon>Mycenaceae</taxon>
        <taxon>Mycena</taxon>
    </lineage>
</organism>
<proteinExistence type="predicted"/>
<feature type="region of interest" description="Disordered" evidence="1">
    <location>
        <begin position="331"/>
        <end position="352"/>
    </location>
</feature>
<feature type="domain" description="URB1 central HEAT repeat" evidence="5">
    <location>
        <begin position="624"/>
        <end position="789"/>
    </location>
</feature>
<dbReference type="InterPro" id="IPR016024">
    <property type="entry name" value="ARM-type_fold"/>
</dbReference>
<feature type="transmembrane region" description="Helical" evidence="2">
    <location>
        <begin position="92"/>
        <end position="112"/>
    </location>
</feature>
<dbReference type="InterPro" id="IPR021714">
    <property type="entry name" value="URB1_N"/>
</dbReference>
<dbReference type="Proteomes" id="UP000613580">
    <property type="component" value="Unassembled WGS sequence"/>
</dbReference>
<dbReference type="OrthoDB" id="72892at2759"/>
<evidence type="ECO:0000256" key="1">
    <source>
        <dbReference type="SAM" id="MobiDB-lite"/>
    </source>
</evidence>
<evidence type="ECO:0000259" key="4">
    <source>
        <dbReference type="Pfam" id="PF16201"/>
    </source>
</evidence>
<keyword evidence="2" id="KW-1133">Transmembrane helix</keyword>
<evidence type="ECO:0000256" key="2">
    <source>
        <dbReference type="SAM" id="Phobius"/>
    </source>
</evidence>
<feature type="domain" description="URB1 C-terminal" evidence="4">
    <location>
        <begin position="1496"/>
        <end position="1688"/>
    </location>
</feature>
<dbReference type="GO" id="GO:0005730">
    <property type="term" value="C:nucleolus"/>
    <property type="evidence" value="ECO:0007669"/>
    <property type="project" value="TreeGrafter"/>
</dbReference>
<dbReference type="InterPro" id="IPR059018">
    <property type="entry name" value="HEAT_URB1"/>
</dbReference>
<dbReference type="InterPro" id="IPR032436">
    <property type="entry name" value="URB1_C"/>
</dbReference>
<name>A0A8H6RYF9_MYCCL</name>
<reference evidence="6" key="1">
    <citation type="submission" date="2020-05" db="EMBL/GenBank/DDBJ databases">
        <title>Mycena genomes resolve the evolution of fungal bioluminescence.</title>
        <authorList>
            <person name="Tsai I.J."/>
        </authorList>
    </citation>
    <scope>NUCLEOTIDE SEQUENCE</scope>
    <source>
        <strain evidence="6">110903Hualien_Pintung</strain>
    </source>
</reference>
<dbReference type="Pfam" id="PF11707">
    <property type="entry name" value="Npa1"/>
    <property type="match status" value="1"/>
</dbReference>
<comment type="caution">
    <text evidence="6">The sequence shown here is derived from an EMBL/GenBank/DDBJ whole genome shotgun (WGS) entry which is preliminary data.</text>
</comment>
<sequence length="1882" mass="209412">MAQRPTKRVKTAHTTYASPADIRAALSAEDPSSALVGLRNQFAVWPSDHTGPIPSSDPRLLLAQQWLDASPTLQDVFSIWEQQANLRQPTTIVPIVSLLASLLVLLNSHYTFHASGLPLLRLLLTPQWMKKLNSYLGGTHNELLLVTLKLLNAMSAFGRGKERKTLLEAFAWETKSLPKLLNMRRRNTKGDESADALAKPDIRTLYILFCLSFVEQDTSAPVKTMFLEQHRDAFFSIFRGLAQDPFVVIRRVLEICWSGIWMDLKLKRTLKIGLFGEITVAHLLKIYERSNSEDNAPDNVPADVAHHFLLAICTRPGVGICFKDRGWYPRKSDNEEPQDEDDGNGRSRSKGGRIHNKILANILKTLKVNEDSRQQELALRMMTACPELVAGYWPAAGLTLEPRLSSKWIANIAFFSSVLALPIPVDSFLSSIGVLYHPTPPPLSTVLENTFPSVGTKTHLSKGLQNPSGLVQHCSALALCKCLTKYSRVLQALRSVSAALEEDEMDGQWAKLQRDLEREIRHRVPEFQVIIAFASKQGAGDADPTKAALLAEAAQRLMWMYYSCLPQLVAESRFDVGKLVQNLSELDRDHVRMEDGDQGSVARLNLVRQLHVLRLLNESDQFQWSGKAASGKTHSHVLLDAYCSSETPALQQTIRNLLINMLSRSVVFESSPDEPALWLSALPLARASEGSPAVVELLDDCIQRCVKTPYKYIEEMQALPFLDLPSPLIMVVLEQLRAKMTGKHPLLQAQLIAVVGFLRRLVLYLSGVQRELGFLLLVVDKIEDIFSDAEPFLRTQFAAMRELLPPRHRSSGTQDPESPFDELFANASVSDIAQRRQTLVDSINPLLPELKQAVYLVGHSLHASESSDLSGALVLLLAATCEKAKAALSASELQDFKEHVFIRTPAVVALCTTDGLSPDVVDAVSALLKETFDSAKQRDRDVVANLASFWLHVLTTSAFSPASAPWIQYIETNDLMSVLRNLSQQPILQTETLDAVITALEVSVRAQAIPDIHKHLDLLTSLRASLPDSSALEDMMAAVIVACTPMGLSGRSLQYLDVPATELLTQARIAWSHRGHLMQISSLELRPFLYQERPWRDSTVSIISALLLRSTNKSVFEAWLPTESASQRSTPHLLRVIHAYLDVLGTESPLDGGAWEPHLSRFISVVIDENLSSDVPAEAESCLRLLLRRIPNISKHLAPTLKTQVKSISKDTPPTVHALRFCVWLTKNARDASAVVALLLDRAMRWCIGYFAEPVSAAYSEPQDVVRELANLVRNTKTVESETAQTLAGVIIQNRLSDIAAVELLSAVLRVSSFKPLIVNRLLQSIIQHPHFFKVCGAAGPARAPLVHALHIIFNLHPANTCQATHIQPLIGIYRGTCSTPDRQLLEIFRLFETHRKVSVASLFAQWSSSEGGATSANALEALQTLDAALVLRTCLHFPKWRTLDTELDFEVSERFQDGSLYDPVFVILLFAQTMAEKVPESAFAWIEMFRTNVVGLLIRTLSCKDSRLREVARLQLAALWAHLEYADMQEQPHVVYVMNVLRNTLPASPSELVGRLPSYTTLVLAHAIRGIFYPSNFTYPLTARFLLQRPAIDTTDVPMLYGMLYNSGDDWKKERGWMIRFISDGMMSTADWRVLKRRHTWELLAGLFQSSEHDLPLRTSILEVLANLTNNAQAATSLILKTSLLHWIEIQLLASTTEGVAWIKILENIMLIVDAEKLENATGGEWRSVICRCLSLVVRGAARSPKLGDIASFAASATLRLSSFSGPTPSSMGDLLAACLQAIKALEIQVDLRLIPSHSEDKTPVPPHRGVDLGALDERPLAVRWGNAVDQLWQSVMRLPEVPDVWDELSYRLLVWRTVVGEDGSTNGEWARKWTLTLCNT</sequence>
<evidence type="ECO:0000259" key="5">
    <source>
        <dbReference type="Pfam" id="PF26140"/>
    </source>
</evidence>
<accession>A0A8H6RYF9</accession>
<keyword evidence="2" id="KW-0472">Membrane</keyword>
<dbReference type="Pfam" id="PF26140">
    <property type="entry name" value="HEAT_URB1"/>
    <property type="match status" value="1"/>
</dbReference>
<dbReference type="InterPro" id="IPR039844">
    <property type="entry name" value="URB1"/>
</dbReference>
<feature type="domain" description="URB1 N-terminal" evidence="3">
    <location>
        <begin position="73"/>
        <end position="411"/>
    </location>
</feature>
<evidence type="ECO:0000259" key="3">
    <source>
        <dbReference type="Pfam" id="PF11707"/>
    </source>
</evidence>
<evidence type="ECO:0008006" key="8">
    <source>
        <dbReference type="Google" id="ProtNLM"/>
    </source>
</evidence>
<gene>
    <name evidence="6" type="ORF">HMN09_01387300</name>
</gene>
<dbReference type="Pfam" id="PF16201">
    <property type="entry name" value="NopRA1"/>
    <property type="match status" value="1"/>
</dbReference>
<evidence type="ECO:0000313" key="6">
    <source>
        <dbReference type="EMBL" id="KAF7288582.1"/>
    </source>
</evidence>
<evidence type="ECO:0000313" key="7">
    <source>
        <dbReference type="Proteomes" id="UP000613580"/>
    </source>
</evidence>
<dbReference type="SUPFAM" id="SSF48371">
    <property type="entry name" value="ARM repeat"/>
    <property type="match status" value="1"/>
</dbReference>
<dbReference type="PANTHER" id="PTHR13500">
    <property type="entry name" value="NUCLEOLAR PRERIBOSOMAL-ASSOCIATED PROTEIN 1"/>
    <property type="match status" value="1"/>
</dbReference>